<reference evidence="3" key="2">
    <citation type="submission" date="2018-02" db="UniProtKB">
        <authorList>
            <consortium name="EnsemblPlants"/>
        </authorList>
    </citation>
    <scope>IDENTIFICATION</scope>
    <source>
        <strain evidence="3">Williams 82</strain>
    </source>
</reference>
<reference evidence="2 3" key="1">
    <citation type="journal article" date="2010" name="Nature">
        <title>Genome sequence of the palaeopolyploid soybean.</title>
        <authorList>
            <person name="Schmutz J."/>
            <person name="Cannon S.B."/>
            <person name="Schlueter J."/>
            <person name="Ma J."/>
            <person name="Mitros T."/>
            <person name="Nelson W."/>
            <person name="Hyten D.L."/>
            <person name="Song Q."/>
            <person name="Thelen J.J."/>
            <person name="Cheng J."/>
            <person name="Xu D."/>
            <person name="Hellsten U."/>
            <person name="May G.D."/>
            <person name="Yu Y."/>
            <person name="Sakurai T."/>
            <person name="Umezawa T."/>
            <person name="Bhattacharyya M.K."/>
            <person name="Sandhu D."/>
            <person name="Valliyodan B."/>
            <person name="Lindquist E."/>
            <person name="Peto M."/>
            <person name="Grant D."/>
            <person name="Shu S."/>
            <person name="Goodstein D."/>
            <person name="Barry K."/>
            <person name="Futrell-Griggs M."/>
            <person name="Abernathy B."/>
            <person name="Du J."/>
            <person name="Tian Z."/>
            <person name="Zhu L."/>
            <person name="Gill N."/>
            <person name="Joshi T."/>
            <person name="Libault M."/>
            <person name="Sethuraman A."/>
            <person name="Zhang X.-C."/>
            <person name="Shinozaki K."/>
            <person name="Nguyen H.T."/>
            <person name="Wing R.A."/>
            <person name="Cregan P."/>
            <person name="Specht J."/>
            <person name="Grimwood J."/>
            <person name="Rokhsar D."/>
            <person name="Stacey G."/>
            <person name="Shoemaker R.C."/>
            <person name="Jackson S.A."/>
        </authorList>
    </citation>
    <scope>NUCLEOTIDE SEQUENCE</scope>
    <source>
        <strain evidence="3">cv. Williams 82</strain>
        <tissue evidence="2">Callus</tissue>
    </source>
</reference>
<dbReference type="EMBL" id="CM000847">
    <property type="protein sequence ID" value="KRH17207.1"/>
    <property type="molecule type" value="Genomic_DNA"/>
</dbReference>
<gene>
    <name evidence="2" type="ORF">GLYMA_14G205800</name>
</gene>
<organism evidence="2">
    <name type="scientific">Glycine max</name>
    <name type="common">Soybean</name>
    <name type="synonym">Glycine hispida</name>
    <dbReference type="NCBI Taxonomy" id="3847"/>
    <lineage>
        <taxon>Eukaryota</taxon>
        <taxon>Viridiplantae</taxon>
        <taxon>Streptophyta</taxon>
        <taxon>Embryophyta</taxon>
        <taxon>Tracheophyta</taxon>
        <taxon>Spermatophyta</taxon>
        <taxon>Magnoliopsida</taxon>
        <taxon>eudicotyledons</taxon>
        <taxon>Gunneridae</taxon>
        <taxon>Pentapetalae</taxon>
        <taxon>rosids</taxon>
        <taxon>fabids</taxon>
        <taxon>Fabales</taxon>
        <taxon>Fabaceae</taxon>
        <taxon>Papilionoideae</taxon>
        <taxon>50 kb inversion clade</taxon>
        <taxon>NPAAA clade</taxon>
        <taxon>indigoferoid/millettioid clade</taxon>
        <taxon>Phaseoleae</taxon>
        <taxon>Glycine</taxon>
        <taxon>Glycine subgen. Soja</taxon>
    </lineage>
</organism>
<feature type="compositionally biased region" description="Polar residues" evidence="1">
    <location>
        <begin position="1"/>
        <end position="20"/>
    </location>
</feature>
<keyword evidence="4" id="KW-1185">Reference proteome</keyword>
<evidence type="ECO:0000313" key="3">
    <source>
        <dbReference type="EnsemblPlants" id="KRH17207"/>
    </source>
</evidence>
<evidence type="ECO:0000313" key="2">
    <source>
        <dbReference type="EMBL" id="KRH17207.1"/>
    </source>
</evidence>
<dbReference type="AlphaFoldDB" id="K7M893"/>
<dbReference type="Gramene" id="KRH17207">
    <property type="protein sequence ID" value="KRH17207"/>
    <property type="gene ID" value="GLYMA_14G205800"/>
</dbReference>
<name>K7M893_SOYBN</name>
<evidence type="ECO:0000256" key="1">
    <source>
        <dbReference type="SAM" id="MobiDB-lite"/>
    </source>
</evidence>
<proteinExistence type="predicted"/>
<dbReference type="PaxDb" id="3847-GLYMA14G38625.1"/>
<protein>
    <submittedName>
        <fullName evidence="2 3">Uncharacterized protein</fullName>
    </submittedName>
</protein>
<dbReference type="EnsemblPlants" id="KRH17207">
    <property type="protein sequence ID" value="KRH17207"/>
    <property type="gene ID" value="GLYMA_14G205800"/>
</dbReference>
<reference evidence="2" key="3">
    <citation type="submission" date="2018-07" db="EMBL/GenBank/DDBJ databases">
        <title>WGS assembly of Glycine max.</title>
        <authorList>
            <person name="Schmutz J."/>
            <person name="Cannon S."/>
            <person name="Schlueter J."/>
            <person name="Ma J."/>
            <person name="Mitros T."/>
            <person name="Nelson W."/>
            <person name="Hyten D."/>
            <person name="Song Q."/>
            <person name="Thelen J."/>
            <person name="Cheng J."/>
            <person name="Xu D."/>
            <person name="Hellsten U."/>
            <person name="May G."/>
            <person name="Yu Y."/>
            <person name="Sakurai T."/>
            <person name="Umezawa T."/>
            <person name="Bhattacharyya M."/>
            <person name="Sandhu D."/>
            <person name="Valliyodan B."/>
            <person name="Lindquist E."/>
            <person name="Peto M."/>
            <person name="Grant D."/>
            <person name="Shu S."/>
            <person name="Goodstein D."/>
            <person name="Barry K."/>
            <person name="Futrell-Griggs M."/>
            <person name="Abernathy B."/>
            <person name="Du J."/>
            <person name="Tian Z."/>
            <person name="Zhu L."/>
            <person name="Gill N."/>
            <person name="Joshi T."/>
            <person name="Libault M."/>
            <person name="Sethuraman A."/>
            <person name="Zhang X."/>
            <person name="Shinozaki K."/>
            <person name="Nguyen H."/>
            <person name="Wing R."/>
            <person name="Cregan P."/>
            <person name="Specht J."/>
            <person name="Grimwood J."/>
            <person name="Rokhsar D."/>
            <person name="Stacey G."/>
            <person name="Shoemaker R."/>
            <person name="Jackson S."/>
        </authorList>
    </citation>
    <scope>NUCLEOTIDE SEQUENCE</scope>
    <source>
        <tissue evidence="2">Callus</tissue>
    </source>
</reference>
<evidence type="ECO:0000313" key="4">
    <source>
        <dbReference type="Proteomes" id="UP000008827"/>
    </source>
</evidence>
<feature type="region of interest" description="Disordered" evidence="1">
    <location>
        <begin position="1"/>
        <end position="22"/>
    </location>
</feature>
<sequence length="66" mass="7411">MASNWSSQCRGCQGSISNKSPLPLKSRRLNFIWLTVGTECAKVVKNLAPTNLHNHGRLMNIKFLNK</sequence>
<dbReference type="InParanoid" id="K7M893"/>
<dbReference type="HOGENOM" id="CLU_2836279_0_0_1"/>
<accession>K7M893</accession>
<dbReference type="Proteomes" id="UP000008827">
    <property type="component" value="Chromosome 14"/>
</dbReference>